<dbReference type="InterPro" id="IPR036236">
    <property type="entry name" value="Znf_C2H2_sf"/>
</dbReference>
<feature type="compositionally biased region" description="Gly residues" evidence="1">
    <location>
        <begin position="229"/>
        <end position="257"/>
    </location>
</feature>
<feature type="compositionally biased region" description="Low complexity" evidence="1">
    <location>
        <begin position="124"/>
        <end position="140"/>
    </location>
</feature>
<feature type="compositionally biased region" description="Basic residues" evidence="1">
    <location>
        <begin position="201"/>
        <end position="220"/>
    </location>
</feature>
<dbReference type="InterPro" id="IPR003604">
    <property type="entry name" value="Matrin/U1-like-C_Znf_C2H2"/>
</dbReference>
<dbReference type="SUPFAM" id="SSF57667">
    <property type="entry name" value="beta-beta-alpha zinc fingers"/>
    <property type="match status" value="2"/>
</dbReference>
<feature type="region of interest" description="Disordered" evidence="1">
    <location>
        <begin position="52"/>
        <end position="142"/>
    </location>
</feature>
<feature type="domain" description="U1-type" evidence="2">
    <location>
        <begin position="344"/>
        <end position="378"/>
    </location>
</feature>
<dbReference type="AlphaFoldDB" id="A0A8B9A761"/>
<name>A0A8B9A761_PHODC</name>
<dbReference type="SMART" id="SM00451">
    <property type="entry name" value="ZnF_U1"/>
    <property type="match status" value="2"/>
</dbReference>
<reference evidence="3" key="1">
    <citation type="journal article" date="2019" name="Nat. Commun.">
        <title>Genome-wide association mapping of date palm fruit traits.</title>
        <authorList>
            <person name="Hazzouri K.M."/>
            <person name="Gros-Balthazard M."/>
            <person name="Flowers J.M."/>
            <person name="Copetti D."/>
            <person name="Lemansour A."/>
            <person name="Lebrun M."/>
            <person name="Masmoudi K."/>
            <person name="Ferrand S."/>
            <person name="Dhar M.I."/>
            <person name="Fresquez Z.A."/>
            <person name="Rosas U."/>
            <person name="Zhang J."/>
            <person name="Talag J."/>
            <person name="Lee S."/>
            <person name="Kudrna D."/>
            <person name="Powell R.F."/>
            <person name="Leitch I.J."/>
            <person name="Krueger R.R."/>
            <person name="Wing R.A."/>
            <person name="Amiri K.M.A."/>
            <person name="Purugganan M.D."/>
        </authorList>
    </citation>
    <scope>NUCLEOTIDE SEQUENCE [LARGE SCALE GENOMIC DNA]</scope>
    <source>
        <strain evidence="3">cv. Khalas</strain>
    </source>
</reference>
<dbReference type="Proteomes" id="UP000228380">
    <property type="component" value="Chromosome 5"/>
</dbReference>
<protein>
    <submittedName>
        <fullName evidence="4">AT-rich interactive domain-containing protein 1A-like</fullName>
    </submittedName>
</protein>
<keyword evidence="3" id="KW-1185">Reference proteome</keyword>
<sequence>MDYSALTEAQQQQYHQQYQPQDHQAAAQPYDPAQAQAYEAYYASYHHPHYDSSAYHHPHHHYYPHDYSSYQPPPPAAQPDPVPAPSAAAAASAPHDPSQIHPSQPHHYSATAAAAGGHGYPLLSSEQQGSGSSSTSAEASYPVPPGLNPAAAAAVAALSQLTQFAGTMDAAERAMSGMQERSWHGKNGGMMGPGGPPPPPPHHHPQHPHHQPHHPHHHPTQHGAVSIRPGGGSRSPYRGGGRRGGGPFRGGGGGRGNFGHHPPRQDAGAAAPFRGRGRGRGQLGRAGSRRFHQSAPDSQQPNAAPAPAPAPGIEPTTPVPDIEQAPSQASALAAAGMLPRHSLLPIAWCDICRVDCNSLEILEQHKNGKRHKKTVQRIQEIQAQQKLMAELQANVALKPEIALQKAKENKADQVVELNESSDQVDEAKKASAASENIPSAVLSNQAGEVKNSTASDLSNQAGEVNKAFSVSEGMTAADFSDQAIEANKGSASSENLPVATVTMEHQVEFEMQSQNADGQSEPAKEGEAGTMTALSDASHSEAPQMEGHVRRPWMGGHDRYDRRRGPKRKMMRFGRGGKRLRSFEPVRSKPPERLKERPRVCTLCNVMCDTLAVFESHLSGKKHLSRIKRFQGQDTVYGPISVYIPPNQPMAYPPQAPEPLFYGLQSHEMLQQEAYGLQGLPAEGYGLQQGNQAKQTTESEGAGLVSRVEERLEHPANEIPADGAQEAVAMKVEGQTAISEFEEKEPSQSLTVSEAATMEEVPTTEDVVPHPAYGTTPGDGAVLPGLDIRVEELNAGNGEPGNGVDTASH</sequence>
<reference evidence="4" key="2">
    <citation type="submission" date="2025-08" db="UniProtKB">
        <authorList>
            <consortium name="RefSeq"/>
        </authorList>
    </citation>
    <scope>IDENTIFICATION</scope>
    <source>
        <tissue evidence="4">Young leaves</tissue>
    </source>
</reference>
<dbReference type="InterPro" id="IPR013087">
    <property type="entry name" value="Znf_C2H2_type"/>
</dbReference>
<feature type="compositionally biased region" description="Low complexity" evidence="1">
    <location>
        <begin position="9"/>
        <end position="29"/>
    </location>
</feature>
<feature type="domain" description="U1-type" evidence="2">
    <location>
        <begin position="596"/>
        <end position="630"/>
    </location>
</feature>
<organism evidence="3 4">
    <name type="scientific">Phoenix dactylifera</name>
    <name type="common">Date palm</name>
    <dbReference type="NCBI Taxonomy" id="42345"/>
    <lineage>
        <taxon>Eukaryota</taxon>
        <taxon>Viridiplantae</taxon>
        <taxon>Streptophyta</taxon>
        <taxon>Embryophyta</taxon>
        <taxon>Tracheophyta</taxon>
        <taxon>Spermatophyta</taxon>
        <taxon>Magnoliopsida</taxon>
        <taxon>Liliopsida</taxon>
        <taxon>Arecaceae</taxon>
        <taxon>Coryphoideae</taxon>
        <taxon>Phoeniceae</taxon>
        <taxon>Phoenix</taxon>
    </lineage>
</organism>
<dbReference type="PANTHER" id="PTHR47487:SF12">
    <property type="entry name" value="GLUTENIN, HIGH MOLECULAR WEIGHT SUBUNIT DX5-LIKE"/>
    <property type="match status" value="1"/>
</dbReference>
<proteinExistence type="predicted"/>
<dbReference type="GO" id="GO:0008270">
    <property type="term" value="F:zinc ion binding"/>
    <property type="evidence" value="ECO:0007669"/>
    <property type="project" value="InterPro"/>
</dbReference>
<feature type="region of interest" description="Disordered" evidence="1">
    <location>
        <begin position="1"/>
        <end position="29"/>
    </location>
</feature>
<feature type="region of interest" description="Disordered" evidence="1">
    <location>
        <begin position="172"/>
        <end position="322"/>
    </location>
</feature>
<dbReference type="PANTHER" id="PTHR47487">
    <property type="entry name" value="OS06G0651300 PROTEIN-RELATED"/>
    <property type="match status" value="1"/>
</dbReference>
<dbReference type="Pfam" id="PF12874">
    <property type="entry name" value="zf-met"/>
    <property type="match status" value="2"/>
</dbReference>
<feature type="compositionally biased region" description="Pro residues" evidence="1">
    <location>
        <begin position="71"/>
        <end position="84"/>
    </location>
</feature>
<dbReference type="GO" id="GO:0003676">
    <property type="term" value="F:nucleic acid binding"/>
    <property type="evidence" value="ECO:0007669"/>
    <property type="project" value="InterPro"/>
</dbReference>
<dbReference type="RefSeq" id="XP_038982495.1">
    <property type="nucleotide sequence ID" value="XM_039126567.1"/>
</dbReference>
<gene>
    <name evidence="4" type="primary">LOC103711634</name>
</gene>
<evidence type="ECO:0000313" key="3">
    <source>
        <dbReference type="Proteomes" id="UP000228380"/>
    </source>
</evidence>
<dbReference type="OrthoDB" id="434647at2759"/>
<dbReference type="Gene3D" id="3.30.160.60">
    <property type="entry name" value="Classic Zinc Finger"/>
    <property type="match status" value="2"/>
</dbReference>
<evidence type="ECO:0000259" key="2">
    <source>
        <dbReference type="SMART" id="SM00451"/>
    </source>
</evidence>
<feature type="compositionally biased region" description="Low complexity" evidence="1">
    <location>
        <begin position="85"/>
        <end position="99"/>
    </location>
</feature>
<feature type="region of interest" description="Disordered" evidence="1">
    <location>
        <begin position="513"/>
        <end position="564"/>
    </location>
</feature>
<feature type="compositionally biased region" description="Low complexity" evidence="1">
    <location>
        <begin position="293"/>
        <end position="303"/>
    </location>
</feature>
<evidence type="ECO:0000313" key="4">
    <source>
        <dbReference type="RefSeq" id="XP_038982495.1"/>
    </source>
</evidence>
<dbReference type="KEGG" id="pda:103711634"/>
<evidence type="ECO:0000256" key="1">
    <source>
        <dbReference type="SAM" id="MobiDB-lite"/>
    </source>
</evidence>
<dbReference type="GeneID" id="103711634"/>
<accession>A0A8B9A761</accession>